<evidence type="ECO:0000313" key="2">
    <source>
        <dbReference type="Proteomes" id="UP000019364"/>
    </source>
</evidence>
<reference evidence="1 2" key="1">
    <citation type="journal article" date="2014" name="Genome Announc.">
        <title>Draft Genome Sequence of Paenibacillus pini JCM 16418T, Isolated from the Rhizosphere of Pine Tree.</title>
        <authorList>
            <person name="Yuki M."/>
            <person name="Oshima K."/>
            <person name="Suda W."/>
            <person name="Oshida Y."/>
            <person name="Kitamura K."/>
            <person name="Iida Y."/>
            <person name="Hattori M."/>
            <person name="Ohkuma M."/>
        </authorList>
    </citation>
    <scope>NUCLEOTIDE SEQUENCE [LARGE SCALE GENOMIC DNA]</scope>
    <source>
        <strain evidence="1 2">JCM 16418</strain>
    </source>
</reference>
<dbReference type="RefSeq" id="WP_036653649.1">
    <property type="nucleotide sequence ID" value="NZ_BAVZ01000040.1"/>
</dbReference>
<protein>
    <submittedName>
        <fullName evidence="1">Uncharacterized protein</fullName>
    </submittedName>
</protein>
<accession>W7YUD7</accession>
<dbReference type="OrthoDB" id="2991641at2"/>
<dbReference type="EMBL" id="BAVZ01000040">
    <property type="protein sequence ID" value="GAF10838.1"/>
    <property type="molecule type" value="Genomic_DNA"/>
</dbReference>
<sequence>MISNKRTIYVNQLPQLMQESIKNDILYSLIEMKRSMSIWEMEDALSSRLCDLEDIIDIKKYL</sequence>
<name>W7YUD7_9BACL</name>
<dbReference type="AlphaFoldDB" id="W7YUD7"/>
<dbReference type="STRING" id="1236976.JCM16418_5063"/>
<organism evidence="1 2">
    <name type="scientific">Paenibacillus pini JCM 16418</name>
    <dbReference type="NCBI Taxonomy" id="1236976"/>
    <lineage>
        <taxon>Bacteria</taxon>
        <taxon>Bacillati</taxon>
        <taxon>Bacillota</taxon>
        <taxon>Bacilli</taxon>
        <taxon>Bacillales</taxon>
        <taxon>Paenibacillaceae</taxon>
        <taxon>Paenibacillus</taxon>
    </lineage>
</organism>
<keyword evidence="2" id="KW-1185">Reference proteome</keyword>
<gene>
    <name evidence="1" type="ORF">JCM16418_5063</name>
</gene>
<evidence type="ECO:0000313" key="1">
    <source>
        <dbReference type="EMBL" id="GAF10838.1"/>
    </source>
</evidence>
<dbReference type="Proteomes" id="UP000019364">
    <property type="component" value="Unassembled WGS sequence"/>
</dbReference>
<comment type="caution">
    <text evidence="1">The sequence shown here is derived from an EMBL/GenBank/DDBJ whole genome shotgun (WGS) entry which is preliminary data.</text>
</comment>
<proteinExistence type="predicted"/>